<reference evidence="2" key="1">
    <citation type="submission" date="2018-11" db="EMBL/GenBank/DDBJ databases">
        <title>Genome sequencing of a novel mesophilic and cellulolytic organism within the genus Hungateiclostridium.</title>
        <authorList>
            <person name="Rettenmaier R."/>
            <person name="Liebl W."/>
            <person name="Zverlov V."/>
        </authorList>
    </citation>
    <scope>NUCLEOTIDE SEQUENCE [LARGE SCALE GENOMIC DNA]</scope>
    <source>
        <strain evidence="2">N2K1</strain>
    </source>
</reference>
<dbReference type="Proteomes" id="UP000289166">
    <property type="component" value="Unassembled WGS sequence"/>
</dbReference>
<name>A0A4V1K2H8_9FIRM</name>
<dbReference type="EMBL" id="RLII01000002">
    <property type="protein sequence ID" value="RXE60339.1"/>
    <property type="molecule type" value="Genomic_DNA"/>
</dbReference>
<gene>
    <name evidence="1" type="ORF">EFD62_03720</name>
</gene>
<evidence type="ECO:0000313" key="2">
    <source>
        <dbReference type="Proteomes" id="UP000289166"/>
    </source>
</evidence>
<protein>
    <submittedName>
        <fullName evidence="1">Uncharacterized protein</fullName>
    </submittedName>
</protein>
<keyword evidence="2" id="KW-1185">Reference proteome</keyword>
<proteinExistence type="predicted"/>
<organism evidence="1 2">
    <name type="scientific">Acetivibrio mesophilus</name>
    <dbReference type="NCBI Taxonomy" id="2487273"/>
    <lineage>
        <taxon>Bacteria</taxon>
        <taxon>Bacillati</taxon>
        <taxon>Bacillota</taxon>
        <taxon>Clostridia</taxon>
        <taxon>Eubacteriales</taxon>
        <taxon>Oscillospiraceae</taxon>
        <taxon>Acetivibrio</taxon>
    </lineage>
</organism>
<comment type="caution">
    <text evidence="1">The sequence shown here is derived from an EMBL/GenBank/DDBJ whole genome shotgun (WGS) entry which is preliminary data.</text>
</comment>
<accession>A0A4V1K2H8</accession>
<dbReference type="AlphaFoldDB" id="A0A4V1K2H8"/>
<sequence>MLCSTIFLFCGCSVSKQEDLSNYTVDTVYTVELLQSVTTEFINYKGYTAEKRLVSIDISAFEEASTEKYEEWLQEAYADDNTVIVVFKDKNEIFKSHNEAKDYLSQSGHDDFLESRYDWTSIKISRKSDNEAIHKSEVLNIDISYPLIMAVQGFEVLLEFDDEAWKVVEVNSTYIS</sequence>
<evidence type="ECO:0000313" key="1">
    <source>
        <dbReference type="EMBL" id="RXE60339.1"/>
    </source>
</evidence>